<organism evidence="11">
    <name type="scientific">Anopheles sinensis</name>
    <name type="common">Mosquito</name>
    <dbReference type="NCBI Taxonomy" id="74873"/>
    <lineage>
        <taxon>Eukaryota</taxon>
        <taxon>Metazoa</taxon>
        <taxon>Ecdysozoa</taxon>
        <taxon>Arthropoda</taxon>
        <taxon>Hexapoda</taxon>
        <taxon>Insecta</taxon>
        <taxon>Pterygota</taxon>
        <taxon>Neoptera</taxon>
        <taxon>Endopterygota</taxon>
        <taxon>Diptera</taxon>
        <taxon>Nematocera</taxon>
        <taxon>Culicoidea</taxon>
        <taxon>Culicidae</taxon>
        <taxon>Anophelinae</taxon>
        <taxon>Anopheles</taxon>
    </lineage>
</organism>
<evidence type="ECO:0000256" key="2">
    <source>
        <dbReference type="ARBA" id="ARBA00022475"/>
    </source>
</evidence>
<dbReference type="VEuPathDB" id="VectorBase:ASIC009377"/>
<evidence type="ECO:0000256" key="10">
    <source>
        <dbReference type="SAM" id="Phobius"/>
    </source>
</evidence>
<evidence type="ECO:0000313" key="12">
    <source>
        <dbReference type="EnsemblMetazoa" id="ASIC009377-PA"/>
    </source>
</evidence>
<reference evidence="12" key="2">
    <citation type="submission" date="2020-05" db="UniProtKB">
        <authorList>
            <consortium name="EnsemblMetazoa"/>
        </authorList>
    </citation>
    <scope>IDENTIFICATION</scope>
</reference>
<evidence type="ECO:0000256" key="9">
    <source>
        <dbReference type="ARBA" id="ARBA00023224"/>
    </source>
</evidence>
<keyword evidence="7 10" id="KW-0472">Membrane</keyword>
<keyword evidence="2" id="KW-1003">Cell membrane</keyword>
<evidence type="ECO:0000256" key="7">
    <source>
        <dbReference type="ARBA" id="ARBA00023136"/>
    </source>
</evidence>
<evidence type="ECO:0000313" key="11">
    <source>
        <dbReference type="EMBL" id="KFB41716.1"/>
    </source>
</evidence>
<evidence type="ECO:0000256" key="3">
    <source>
        <dbReference type="ARBA" id="ARBA00022606"/>
    </source>
</evidence>
<dbReference type="PANTHER" id="PTHR21137:SF35">
    <property type="entry name" value="ODORANT RECEPTOR 19A-RELATED"/>
    <property type="match status" value="1"/>
</dbReference>
<proteinExistence type="predicted"/>
<protein>
    <submittedName>
        <fullName evidence="11">AGAP001012-PA-like protein</fullName>
    </submittedName>
</protein>
<dbReference type="OMA" id="LLECYWC"/>
<comment type="subcellular location">
    <subcellularLocation>
        <location evidence="1">Cell membrane</location>
        <topology evidence="1">Multi-pass membrane protein</topology>
    </subcellularLocation>
</comment>
<dbReference type="EnsemblMetazoa" id="ASIC009377-RA">
    <property type="protein sequence ID" value="ASIC009377-PA"/>
    <property type="gene ID" value="ASIC009377"/>
</dbReference>
<feature type="transmembrane region" description="Helical" evidence="10">
    <location>
        <begin position="160"/>
        <end position="182"/>
    </location>
</feature>
<dbReference type="Pfam" id="PF02949">
    <property type="entry name" value="7tm_6"/>
    <property type="match status" value="1"/>
</dbReference>
<keyword evidence="8" id="KW-0675">Receptor</keyword>
<dbReference type="AlphaFoldDB" id="A0A084VUS2"/>
<evidence type="ECO:0000256" key="6">
    <source>
        <dbReference type="ARBA" id="ARBA00022989"/>
    </source>
</evidence>
<feature type="transmembrane region" description="Helical" evidence="10">
    <location>
        <begin position="122"/>
        <end position="140"/>
    </location>
</feature>
<dbReference type="VEuPathDB" id="VectorBase:ASIS007080"/>
<evidence type="ECO:0000256" key="4">
    <source>
        <dbReference type="ARBA" id="ARBA00022692"/>
    </source>
</evidence>
<name>A0A084VUS2_ANOSI</name>
<dbReference type="GO" id="GO:0004984">
    <property type="term" value="F:olfactory receptor activity"/>
    <property type="evidence" value="ECO:0007669"/>
    <property type="project" value="InterPro"/>
</dbReference>
<feature type="transmembrane region" description="Helical" evidence="10">
    <location>
        <begin position="258"/>
        <end position="277"/>
    </location>
</feature>
<reference evidence="11 13" key="1">
    <citation type="journal article" date="2014" name="BMC Genomics">
        <title>Genome sequence of Anopheles sinensis provides insight into genetics basis of mosquito competence for malaria parasites.</title>
        <authorList>
            <person name="Zhou D."/>
            <person name="Zhang D."/>
            <person name="Ding G."/>
            <person name="Shi L."/>
            <person name="Hou Q."/>
            <person name="Ye Y."/>
            <person name="Xu Y."/>
            <person name="Zhou H."/>
            <person name="Xiong C."/>
            <person name="Li S."/>
            <person name="Yu J."/>
            <person name="Hong S."/>
            <person name="Yu X."/>
            <person name="Zou P."/>
            <person name="Chen C."/>
            <person name="Chang X."/>
            <person name="Wang W."/>
            <person name="Lv Y."/>
            <person name="Sun Y."/>
            <person name="Ma L."/>
            <person name="Shen B."/>
            <person name="Zhu C."/>
        </authorList>
    </citation>
    <scope>NUCLEOTIDE SEQUENCE [LARGE SCALE GENOMIC DNA]</scope>
</reference>
<gene>
    <name evidence="11" type="ORF">ZHAS_00009377</name>
</gene>
<feature type="transmembrane region" description="Helical" evidence="10">
    <location>
        <begin position="52"/>
        <end position="70"/>
    </location>
</feature>
<dbReference type="PANTHER" id="PTHR21137">
    <property type="entry name" value="ODORANT RECEPTOR"/>
    <property type="match status" value="1"/>
</dbReference>
<dbReference type="OrthoDB" id="7726730at2759"/>
<evidence type="ECO:0000256" key="1">
    <source>
        <dbReference type="ARBA" id="ARBA00004651"/>
    </source>
</evidence>
<feature type="transmembrane region" description="Helical" evidence="10">
    <location>
        <begin position="82"/>
        <end position="101"/>
    </location>
</feature>
<keyword evidence="9" id="KW-0807">Transducer</keyword>
<evidence type="ECO:0000313" key="13">
    <source>
        <dbReference type="Proteomes" id="UP000030765"/>
    </source>
</evidence>
<dbReference type="EMBL" id="KE525142">
    <property type="protein sequence ID" value="KFB41716.1"/>
    <property type="molecule type" value="Genomic_DNA"/>
</dbReference>
<feature type="transmembrane region" description="Helical" evidence="10">
    <location>
        <begin position="283"/>
        <end position="304"/>
    </location>
</feature>
<keyword evidence="5" id="KW-0552">Olfaction</keyword>
<dbReference type="GO" id="GO:0005886">
    <property type="term" value="C:plasma membrane"/>
    <property type="evidence" value="ECO:0007669"/>
    <property type="project" value="UniProtKB-SubCell"/>
</dbReference>
<keyword evidence="6 10" id="KW-1133">Transmembrane helix</keyword>
<sequence length="394" mass="46164">MSLKKLYRTVYTEQDFFGPFELLLILPGFHLARGWQSLRVRLVFRVMRAVQLFTYLLWIDRFVLALWNASVEPEKALHYSNTFGVLSMMLARMLVFKWYMADVERLQKYIRRQRAAAPPTTGSYRKIVTIAIIFQLIGLFDRVVFGFSSTYRRELYEMPAIVSSFGWLAELLVHVLSFDFAWRWAAAYNTSLTGMNSIMLGLSDELAEIAQEYQYLMVVEPGIDFWTQLERNIRCTVRRHEQFLQQLDHLKPFLRTTFLLMFYSAAIFLAIGIFIISANGTSFTYYMMLSGFLVTLLLECYWCCQLVDRLNDEHYRIGELLYGLEWPERLCYSAHDAHHYRQARSSLLIMMSLSQKSLGITCGGMFEMSSEAFANLVKLTYTMLMFLRDTQHTN</sequence>
<dbReference type="GO" id="GO:0005549">
    <property type="term" value="F:odorant binding"/>
    <property type="evidence" value="ECO:0007669"/>
    <property type="project" value="InterPro"/>
</dbReference>
<accession>A0A084VUS2</accession>
<keyword evidence="13" id="KW-1185">Reference proteome</keyword>
<keyword evidence="3" id="KW-0716">Sensory transduction</keyword>
<evidence type="ECO:0000256" key="8">
    <source>
        <dbReference type="ARBA" id="ARBA00023170"/>
    </source>
</evidence>
<evidence type="ECO:0000256" key="5">
    <source>
        <dbReference type="ARBA" id="ARBA00022725"/>
    </source>
</evidence>
<dbReference type="Proteomes" id="UP000030765">
    <property type="component" value="Unassembled WGS sequence"/>
</dbReference>
<keyword evidence="4 10" id="KW-0812">Transmembrane</keyword>
<dbReference type="GO" id="GO:0007165">
    <property type="term" value="P:signal transduction"/>
    <property type="evidence" value="ECO:0007669"/>
    <property type="project" value="UniProtKB-KW"/>
</dbReference>
<dbReference type="EMBL" id="ATLV01017006">
    <property type="status" value="NOT_ANNOTATED_CDS"/>
    <property type="molecule type" value="Genomic_DNA"/>
</dbReference>
<dbReference type="InterPro" id="IPR004117">
    <property type="entry name" value="7tm6_olfct_rcpt"/>
</dbReference>